<keyword evidence="1" id="KW-0732">Signal</keyword>
<accession>A0A3S8ZTS1</accession>
<sequence length="113" mass="13125">MKLIKICAAVLTPLAMLLASPAWADSRQDAHRIGAFSGAMKYCIENDSDREGRYKMARLRAFKEVDDMSSRRKLDAIAARNLAYDRGRYLGRRLDRDHCRQLVKASEWRRFFN</sequence>
<evidence type="ECO:0000256" key="1">
    <source>
        <dbReference type="SAM" id="SignalP"/>
    </source>
</evidence>
<protein>
    <submittedName>
        <fullName evidence="2">Uncharacterized protein</fullName>
    </submittedName>
</protein>
<feature type="signal peptide" evidence="1">
    <location>
        <begin position="1"/>
        <end position="24"/>
    </location>
</feature>
<dbReference type="KEGG" id="iod:EJO50_10535"/>
<dbReference type="EMBL" id="CP034433">
    <property type="protein sequence ID" value="AZN36878.1"/>
    <property type="molecule type" value="Genomic_DNA"/>
</dbReference>
<organism evidence="2 3">
    <name type="scientific">Iodobacter ciconiae</name>
    <dbReference type="NCBI Taxonomy" id="2496266"/>
    <lineage>
        <taxon>Bacteria</taxon>
        <taxon>Pseudomonadati</taxon>
        <taxon>Pseudomonadota</taxon>
        <taxon>Betaproteobacteria</taxon>
        <taxon>Neisseriales</taxon>
        <taxon>Chitinibacteraceae</taxon>
        <taxon>Iodobacter</taxon>
    </lineage>
</organism>
<dbReference type="Proteomes" id="UP000282438">
    <property type="component" value="Chromosome"/>
</dbReference>
<reference evidence="2 3" key="1">
    <citation type="submission" date="2018-12" db="EMBL/GenBank/DDBJ databases">
        <title>Complete genome sequence of Iodobacter sp. H11R3.</title>
        <authorList>
            <person name="Bae J.-W."/>
        </authorList>
    </citation>
    <scope>NUCLEOTIDE SEQUENCE [LARGE SCALE GENOMIC DNA]</scope>
    <source>
        <strain evidence="2 3">H11R3</strain>
    </source>
</reference>
<dbReference type="RefSeq" id="WP_125973982.1">
    <property type="nucleotide sequence ID" value="NZ_CP034433.1"/>
</dbReference>
<evidence type="ECO:0000313" key="3">
    <source>
        <dbReference type="Proteomes" id="UP000282438"/>
    </source>
</evidence>
<proteinExistence type="predicted"/>
<keyword evidence="3" id="KW-1185">Reference proteome</keyword>
<evidence type="ECO:0000313" key="2">
    <source>
        <dbReference type="EMBL" id="AZN36878.1"/>
    </source>
</evidence>
<dbReference type="AlphaFoldDB" id="A0A3S8ZTS1"/>
<dbReference type="OrthoDB" id="8594055at2"/>
<gene>
    <name evidence="2" type="ORF">EJO50_10535</name>
</gene>
<name>A0A3S8ZTS1_9NEIS</name>
<feature type="chain" id="PRO_5019204662" evidence="1">
    <location>
        <begin position="25"/>
        <end position="113"/>
    </location>
</feature>